<sequence>MITIRRASERGNANFGWLDSRHTFSFGNYYDPAHMGFGNLRVINEDKVAPGQGFATHSHRDMEIISYVIDGALEHKDSIGNGSIIKPGDVQRMSAGTGISHSEYNASKEAAVHFLQIWVLPEQKGIDPGYEQIYFGPEEKQNTLRLVGSRDGRAGSITIHQDLNLYAAQLNAKQRLSHPVPDHRIMWLQIVRGNIQLGEQALSAGDGAAITAATNLTMVGQTDDAEILLFDMPA</sequence>
<keyword evidence="6" id="KW-1185">Reference proteome</keyword>
<dbReference type="InterPro" id="IPR041602">
    <property type="entry name" value="Quercetinase_C"/>
</dbReference>
<feature type="domain" description="Quercetin 2,3-dioxygenase C-terminal cupin" evidence="4">
    <location>
        <begin position="146"/>
        <end position="232"/>
    </location>
</feature>
<feature type="domain" description="Pirin N-terminal" evidence="3">
    <location>
        <begin position="12"/>
        <end position="119"/>
    </location>
</feature>
<dbReference type="InterPro" id="IPR012093">
    <property type="entry name" value="Pirin"/>
</dbReference>
<evidence type="ECO:0000259" key="3">
    <source>
        <dbReference type="Pfam" id="PF02678"/>
    </source>
</evidence>
<dbReference type="InterPro" id="IPR014710">
    <property type="entry name" value="RmlC-like_jellyroll"/>
</dbReference>
<evidence type="ECO:0000259" key="4">
    <source>
        <dbReference type="Pfam" id="PF17954"/>
    </source>
</evidence>
<name>A0ABS5Y1R3_9CYAN</name>
<reference evidence="5 6" key="1">
    <citation type="journal article" date="2021" name="Mar. Drugs">
        <title>Genome Reduction and Secondary Metabolism of the Marine Sponge-Associated Cyanobacterium Leptothoe.</title>
        <authorList>
            <person name="Konstantinou D."/>
            <person name="Popin R.V."/>
            <person name="Fewer D.P."/>
            <person name="Sivonen K."/>
            <person name="Gkelis S."/>
        </authorList>
    </citation>
    <scope>NUCLEOTIDE SEQUENCE [LARGE SCALE GENOMIC DNA]</scope>
    <source>
        <strain evidence="5 6">TAU-MAC 1615</strain>
    </source>
</reference>
<dbReference type="Pfam" id="PF17954">
    <property type="entry name" value="Pirin_C_2"/>
    <property type="match status" value="1"/>
</dbReference>
<dbReference type="CDD" id="cd20311">
    <property type="entry name" value="cupin_Yhhw_C"/>
    <property type="match status" value="1"/>
</dbReference>
<comment type="similarity">
    <text evidence="1 2">Belongs to the pirin family.</text>
</comment>
<dbReference type="RefSeq" id="WP_215617635.1">
    <property type="nucleotide sequence ID" value="NZ_JADOER010000004.1"/>
</dbReference>
<dbReference type="PIRSF" id="PIRSF006232">
    <property type="entry name" value="Pirin"/>
    <property type="match status" value="1"/>
</dbReference>
<proteinExistence type="inferred from homology"/>
<evidence type="ECO:0000313" key="5">
    <source>
        <dbReference type="EMBL" id="MBT9311766.1"/>
    </source>
</evidence>
<evidence type="ECO:0000313" key="6">
    <source>
        <dbReference type="Proteomes" id="UP001196661"/>
    </source>
</evidence>
<dbReference type="CDD" id="cd02910">
    <property type="entry name" value="cupin_Yhhw_N"/>
    <property type="match status" value="1"/>
</dbReference>
<dbReference type="Proteomes" id="UP001196661">
    <property type="component" value="Unassembled WGS sequence"/>
</dbReference>
<dbReference type="Pfam" id="PF02678">
    <property type="entry name" value="Pirin"/>
    <property type="match status" value="1"/>
</dbReference>
<dbReference type="PANTHER" id="PTHR43212">
    <property type="entry name" value="QUERCETIN 2,3-DIOXYGENASE"/>
    <property type="match status" value="1"/>
</dbReference>
<dbReference type="PANTHER" id="PTHR43212:SF3">
    <property type="entry name" value="QUERCETIN 2,3-DIOXYGENASE"/>
    <property type="match status" value="1"/>
</dbReference>
<dbReference type="SUPFAM" id="SSF51182">
    <property type="entry name" value="RmlC-like cupins"/>
    <property type="match status" value="1"/>
</dbReference>
<evidence type="ECO:0000256" key="1">
    <source>
        <dbReference type="ARBA" id="ARBA00008416"/>
    </source>
</evidence>
<dbReference type="Gene3D" id="2.60.120.10">
    <property type="entry name" value="Jelly Rolls"/>
    <property type="match status" value="2"/>
</dbReference>
<gene>
    <name evidence="5" type="ORF">IXB28_06075</name>
</gene>
<dbReference type="InterPro" id="IPR003829">
    <property type="entry name" value="Pirin_N_dom"/>
</dbReference>
<dbReference type="EMBL" id="JADOER010000004">
    <property type="protein sequence ID" value="MBT9311766.1"/>
    <property type="molecule type" value="Genomic_DNA"/>
</dbReference>
<organism evidence="5 6">
    <name type="scientific">Leptothoe kymatousa TAU-MAC 1615</name>
    <dbReference type="NCBI Taxonomy" id="2364775"/>
    <lineage>
        <taxon>Bacteria</taxon>
        <taxon>Bacillati</taxon>
        <taxon>Cyanobacteriota</taxon>
        <taxon>Cyanophyceae</taxon>
        <taxon>Nodosilineales</taxon>
        <taxon>Cymatolegaceae</taxon>
        <taxon>Leptothoe</taxon>
        <taxon>Leptothoe kymatousa</taxon>
    </lineage>
</organism>
<dbReference type="InterPro" id="IPR011051">
    <property type="entry name" value="RmlC_Cupin_sf"/>
</dbReference>
<evidence type="ECO:0000256" key="2">
    <source>
        <dbReference type="RuleBase" id="RU003457"/>
    </source>
</evidence>
<comment type="caution">
    <text evidence="5">The sequence shown here is derived from an EMBL/GenBank/DDBJ whole genome shotgun (WGS) entry which is preliminary data.</text>
</comment>
<protein>
    <submittedName>
        <fullName evidence="5">Pirin family protein</fullName>
    </submittedName>
</protein>
<accession>A0ABS5Y1R3</accession>